<organism evidence="1 2">
    <name type="scientific">Dreissena polymorpha</name>
    <name type="common">Zebra mussel</name>
    <name type="synonym">Mytilus polymorpha</name>
    <dbReference type="NCBI Taxonomy" id="45954"/>
    <lineage>
        <taxon>Eukaryota</taxon>
        <taxon>Metazoa</taxon>
        <taxon>Spiralia</taxon>
        <taxon>Lophotrochozoa</taxon>
        <taxon>Mollusca</taxon>
        <taxon>Bivalvia</taxon>
        <taxon>Autobranchia</taxon>
        <taxon>Heteroconchia</taxon>
        <taxon>Euheterodonta</taxon>
        <taxon>Imparidentia</taxon>
        <taxon>Neoheterodontei</taxon>
        <taxon>Myida</taxon>
        <taxon>Dreissenoidea</taxon>
        <taxon>Dreissenidae</taxon>
        <taxon>Dreissena</taxon>
    </lineage>
</organism>
<dbReference type="AlphaFoldDB" id="A0A9D4FV72"/>
<accession>A0A9D4FV72</accession>
<protein>
    <submittedName>
        <fullName evidence="1">Uncharacterized protein</fullName>
    </submittedName>
</protein>
<keyword evidence="2" id="KW-1185">Reference proteome</keyword>
<reference evidence="1" key="1">
    <citation type="journal article" date="2019" name="bioRxiv">
        <title>The Genome of the Zebra Mussel, Dreissena polymorpha: A Resource for Invasive Species Research.</title>
        <authorList>
            <person name="McCartney M.A."/>
            <person name="Auch B."/>
            <person name="Kono T."/>
            <person name="Mallez S."/>
            <person name="Zhang Y."/>
            <person name="Obille A."/>
            <person name="Becker A."/>
            <person name="Abrahante J.E."/>
            <person name="Garbe J."/>
            <person name="Badalamenti J.P."/>
            <person name="Herman A."/>
            <person name="Mangelson H."/>
            <person name="Liachko I."/>
            <person name="Sullivan S."/>
            <person name="Sone E.D."/>
            <person name="Koren S."/>
            <person name="Silverstein K.A.T."/>
            <person name="Beckman K.B."/>
            <person name="Gohl D.M."/>
        </authorList>
    </citation>
    <scope>NUCLEOTIDE SEQUENCE</scope>
    <source>
        <strain evidence="1">Duluth1</strain>
        <tissue evidence="1">Whole animal</tissue>
    </source>
</reference>
<gene>
    <name evidence="1" type="ORF">DPMN_132476</name>
</gene>
<evidence type="ECO:0000313" key="2">
    <source>
        <dbReference type="Proteomes" id="UP000828390"/>
    </source>
</evidence>
<evidence type="ECO:0000313" key="1">
    <source>
        <dbReference type="EMBL" id="KAH3804194.1"/>
    </source>
</evidence>
<dbReference type="EMBL" id="JAIWYP010000006">
    <property type="protein sequence ID" value="KAH3804194.1"/>
    <property type="molecule type" value="Genomic_DNA"/>
</dbReference>
<reference evidence="1" key="2">
    <citation type="submission" date="2020-11" db="EMBL/GenBank/DDBJ databases">
        <authorList>
            <person name="McCartney M.A."/>
            <person name="Auch B."/>
            <person name="Kono T."/>
            <person name="Mallez S."/>
            <person name="Becker A."/>
            <person name="Gohl D.M."/>
            <person name="Silverstein K.A.T."/>
            <person name="Koren S."/>
            <person name="Bechman K.B."/>
            <person name="Herman A."/>
            <person name="Abrahante J.E."/>
            <person name="Garbe J."/>
        </authorList>
    </citation>
    <scope>NUCLEOTIDE SEQUENCE</scope>
    <source>
        <strain evidence="1">Duluth1</strain>
        <tissue evidence="1">Whole animal</tissue>
    </source>
</reference>
<comment type="caution">
    <text evidence="1">The sequence shown here is derived from an EMBL/GenBank/DDBJ whole genome shotgun (WGS) entry which is preliminary data.</text>
</comment>
<dbReference type="Proteomes" id="UP000828390">
    <property type="component" value="Unassembled WGS sequence"/>
</dbReference>
<name>A0A9D4FV72_DREPO</name>
<proteinExistence type="predicted"/>
<sequence length="180" mass="21043">MSDNEIAVTLDNETVCILVVEKDCAIREKGTFNTHVQYHSLRKLDDRTLVGFTRDIPEHSRRITMDGREEDFKALKKRDYTSMCPEYHCMCVYIPSRNTFLTREKQNNKLQIHDTERASSIRVQLDKEIYALCKDPEYGVLVVYDDKIVQMTTDGVKLRTCNGSGFAKWFAWTRTSESWQ</sequence>